<dbReference type="KEGG" id="lao:AOX59_11865"/>
<feature type="domain" description="Peptidoglycan binding-like" evidence="3">
    <location>
        <begin position="68"/>
        <end position="122"/>
    </location>
</feature>
<evidence type="ECO:0000259" key="3">
    <source>
        <dbReference type="Pfam" id="PF01471"/>
    </source>
</evidence>
<dbReference type="OrthoDB" id="9792074at2"/>
<protein>
    <submittedName>
        <fullName evidence="5">Carboxypeptidase</fullName>
    </submittedName>
</protein>
<dbReference type="RefSeq" id="WP_068445808.1">
    <property type="nucleotide sequence ID" value="NZ_CP013862.1"/>
</dbReference>
<feature type="chain" id="PRO_5039168375" evidence="2">
    <location>
        <begin position="21"/>
        <end position="338"/>
    </location>
</feature>
<dbReference type="GO" id="GO:0004180">
    <property type="term" value="F:carboxypeptidase activity"/>
    <property type="evidence" value="ECO:0007669"/>
    <property type="project" value="UniProtKB-KW"/>
</dbReference>
<sequence>MFKKSLTAGAALLSILLLMAACSSGSEDKQTASSAPEDEANNRDKTTETVNEQIQFPQEHLQKTDANDSVTRLQEALNQIGYDINTNGNYDKDTTWAITDYQMQQDELSVTGIYDEKTRNALQDTFENEETVEPGTGLEKKGSDSGAISNPHEILALVNKENALPEGFEPLNLVVPEVRFPFEDFLPKKQMRGVAATAMEDMFQAADDAGLGLFAQSGYRSFDRQDAIFAANVQEHGEEAANNFSARPGESEHQSGLTMDVTSEDVNFQLTTDFGETDEGKWLKQNAADYGFIIRYPKGKEAITQYQYEPWHLRYVGEEAATDIMEQDITLEEYLGEN</sequence>
<dbReference type="PANTHER" id="PTHR34385">
    <property type="entry name" value="D-ALANYL-D-ALANINE CARBOXYPEPTIDASE"/>
    <property type="match status" value="1"/>
</dbReference>
<evidence type="ECO:0000313" key="6">
    <source>
        <dbReference type="Proteomes" id="UP000050331"/>
    </source>
</evidence>
<dbReference type="Pfam" id="PF01471">
    <property type="entry name" value="PG_binding_1"/>
    <property type="match status" value="1"/>
</dbReference>
<dbReference type="InterPro" id="IPR003709">
    <property type="entry name" value="VanY-like_core_dom"/>
</dbReference>
<dbReference type="SUPFAM" id="SSF55166">
    <property type="entry name" value="Hedgehog/DD-peptidase"/>
    <property type="match status" value="1"/>
</dbReference>
<dbReference type="EMBL" id="CP013862">
    <property type="protein sequence ID" value="ALX49220.1"/>
    <property type="molecule type" value="Genomic_DNA"/>
</dbReference>
<dbReference type="CDD" id="cd14852">
    <property type="entry name" value="LD-carboxypeptidase"/>
    <property type="match status" value="1"/>
</dbReference>
<dbReference type="InterPro" id="IPR052179">
    <property type="entry name" value="DD-CPase-like"/>
</dbReference>
<dbReference type="PANTHER" id="PTHR34385:SF1">
    <property type="entry name" value="PEPTIDOGLYCAN L-ALANYL-D-GLUTAMATE ENDOPEPTIDASE CWLK"/>
    <property type="match status" value="1"/>
</dbReference>
<gene>
    <name evidence="5" type="ORF">AOX59_11865</name>
</gene>
<dbReference type="InterPro" id="IPR009045">
    <property type="entry name" value="Zn_M74/Hedgehog-like"/>
</dbReference>
<evidence type="ECO:0000256" key="2">
    <source>
        <dbReference type="SAM" id="SignalP"/>
    </source>
</evidence>
<feature type="region of interest" description="Disordered" evidence="1">
    <location>
        <begin position="128"/>
        <end position="147"/>
    </location>
</feature>
<dbReference type="Gene3D" id="3.30.1380.10">
    <property type="match status" value="1"/>
</dbReference>
<reference evidence="5 6" key="1">
    <citation type="submission" date="2016-01" db="EMBL/GenBank/DDBJ databases">
        <title>Complete genome sequence of strain Lentibacillus amyloliquefaciens LAM0015T isolated from saline sediment.</title>
        <authorList>
            <person name="Wang J.-L."/>
            <person name="He M.-X."/>
        </authorList>
    </citation>
    <scope>NUCLEOTIDE SEQUENCE [LARGE SCALE GENOMIC DNA]</scope>
    <source>
        <strain evidence="5 6">LAM0015</strain>
    </source>
</reference>
<keyword evidence="5" id="KW-0121">Carboxypeptidase</keyword>
<accession>A0A0U4FNA4</accession>
<dbReference type="Pfam" id="PF02557">
    <property type="entry name" value="VanY"/>
    <property type="match status" value="1"/>
</dbReference>
<dbReference type="GO" id="GO:0006508">
    <property type="term" value="P:proteolysis"/>
    <property type="evidence" value="ECO:0007669"/>
    <property type="project" value="InterPro"/>
</dbReference>
<keyword evidence="5" id="KW-0645">Protease</keyword>
<keyword evidence="2" id="KW-0732">Signal</keyword>
<feature type="signal peptide" evidence="2">
    <location>
        <begin position="1"/>
        <end position="20"/>
    </location>
</feature>
<name>A0A0U4FNA4_9BACI</name>
<keyword evidence="6" id="KW-1185">Reference proteome</keyword>
<proteinExistence type="predicted"/>
<evidence type="ECO:0000259" key="4">
    <source>
        <dbReference type="Pfam" id="PF02557"/>
    </source>
</evidence>
<feature type="region of interest" description="Disordered" evidence="1">
    <location>
        <begin position="27"/>
        <end position="49"/>
    </location>
</feature>
<evidence type="ECO:0000256" key="1">
    <source>
        <dbReference type="SAM" id="MobiDB-lite"/>
    </source>
</evidence>
<dbReference type="SUPFAM" id="SSF47090">
    <property type="entry name" value="PGBD-like"/>
    <property type="match status" value="1"/>
</dbReference>
<dbReference type="InterPro" id="IPR058193">
    <property type="entry name" value="VanY/YodJ_core_dom"/>
</dbReference>
<dbReference type="InterPro" id="IPR036366">
    <property type="entry name" value="PGBDSf"/>
</dbReference>
<keyword evidence="5" id="KW-0378">Hydrolase</keyword>
<dbReference type="PROSITE" id="PS51257">
    <property type="entry name" value="PROKAR_LIPOPROTEIN"/>
    <property type="match status" value="1"/>
</dbReference>
<evidence type="ECO:0000313" key="5">
    <source>
        <dbReference type="EMBL" id="ALX49220.1"/>
    </source>
</evidence>
<dbReference type="InterPro" id="IPR036365">
    <property type="entry name" value="PGBD-like_sf"/>
</dbReference>
<feature type="domain" description="D-alanyl-D-alanine carboxypeptidase-like core" evidence="4">
    <location>
        <begin position="189"/>
        <end position="317"/>
    </location>
</feature>
<dbReference type="Gene3D" id="1.10.101.10">
    <property type="entry name" value="PGBD-like superfamily/PGBD"/>
    <property type="match status" value="1"/>
</dbReference>
<dbReference type="AlphaFoldDB" id="A0A0U4FNA4"/>
<organism evidence="5 6">
    <name type="scientific">Lentibacillus amyloliquefaciens</name>
    <dbReference type="NCBI Taxonomy" id="1472767"/>
    <lineage>
        <taxon>Bacteria</taxon>
        <taxon>Bacillati</taxon>
        <taxon>Bacillota</taxon>
        <taxon>Bacilli</taxon>
        <taxon>Bacillales</taxon>
        <taxon>Bacillaceae</taxon>
        <taxon>Lentibacillus</taxon>
    </lineage>
</organism>
<dbReference type="STRING" id="1472767.AOX59_11865"/>
<dbReference type="Proteomes" id="UP000050331">
    <property type="component" value="Chromosome"/>
</dbReference>
<dbReference type="InterPro" id="IPR002477">
    <property type="entry name" value="Peptidoglycan-bd-like"/>
</dbReference>